<organism evidence="2 3">
    <name type="scientific">Rickenella mellea</name>
    <dbReference type="NCBI Taxonomy" id="50990"/>
    <lineage>
        <taxon>Eukaryota</taxon>
        <taxon>Fungi</taxon>
        <taxon>Dikarya</taxon>
        <taxon>Basidiomycota</taxon>
        <taxon>Agaricomycotina</taxon>
        <taxon>Agaricomycetes</taxon>
        <taxon>Hymenochaetales</taxon>
        <taxon>Rickenellaceae</taxon>
        <taxon>Rickenella</taxon>
    </lineage>
</organism>
<dbReference type="EMBL" id="ML170162">
    <property type="protein sequence ID" value="TDL26043.1"/>
    <property type="molecule type" value="Genomic_DNA"/>
</dbReference>
<evidence type="ECO:0000313" key="2">
    <source>
        <dbReference type="EMBL" id="TDL26043.1"/>
    </source>
</evidence>
<feature type="transmembrane region" description="Helical" evidence="1">
    <location>
        <begin position="62"/>
        <end position="81"/>
    </location>
</feature>
<protein>
    <submittedName>
        <fullName evidence="2">Uncharacterized protein</fullName>
    </submittedName>
</protein>
<dbReference type="Proteomes" id="UP000294933">
    <property type="component" value="Unassembled WGS sequence"/>
</dbReference>
<keyword evidence="3" id="KW-1185">Reference proteome</keyword>
<proteinExistence type="predicted"/>
<sequence length="90" mass="9816">MNNSSVSSLFACVTNAYLATQVLCRFKLVLLTPLNSAFGVQMDLCLSSGFAHPTRLTNNEALMIYLAVLTLFWSFVLSSHVNSGVTVQIL</sequence>
<dbReference type="VEuPathDB" id="FungiDB:BD410DRAFT_784066"/>
<evidence type="ECO:0000313" key="3">
    <source>
        <dbReference type="Proteomes" id="UP000294933"/>
    </source>
</evidence>
<keyword evidence="1" id="KW-0812">Transmembrane</keyword>
<evidence type="ECO:0000256" key="1">
    <source>
        <dbReference type="SAM" id="Phobius"/>
    </source>
</evidence>
<keyword evidence="1" id="KW-1133">Transmembrane helix</keyword>
<name>A0A4Y7QED6_9AGAM</name>
<gene>
    <name evidence="2" type="ORF">BD410DRAFT_784066</name>
</gene>
<keyword evidence="1" id="KW-0472">Membrane</keyword>
<reference evidence="2 3" key="1">
    <citation type="submission" date="2018-06" db="EMBL/GenBank/DDBJ databases">
        <title>A transcriptomic atlas of mushroom development highlights an independent origin of complex multicellularity.</title>
        <authorList>
            <consortium name="DOE Joint Genome Institute"/>
            <person name="Krizsan K."/>
            <person name="Almasi E."/>
            <person name="Merenyi Z."/>
            <person name="Sahu N."/>
            <person name="Viragh M."/>
            <person name="Koszo T."/>
            <person name="Mondo S."/>
            <person name="Kiss B."/>
            <person name="Balint B."/>
            <person name="Kues U."/>
            <person name="Barry K."/>
            <person name="Hegedus J.C."/>
            <person name="Henrissat B."/>
            <person name="Johnson J."/>
            <person name="Lipzen A."/>
            <person name="Ohm R."/>
            <person name="Nagy I."/>
            <person name="Pangilinan J."/>
            <person name="Yan J."/>
            <person name="Xiong Y."/>
            <person name="Grigoriev I.V."/>
            <person name="Hibbett D.S."/>
            <person name="Nagy L.G."/>
        </authorList>
    </citation>
    <scope>NUCLEOTIDE SEQUENCE [LARGE SCALE GENOMIC DNA]</scope>
    <source>
        <strain evidence="2 3">SZMC22713</strain>
    </source>
</reference>
<dbReference type="AlphaFoldDB" id="A0A4Y7QED6"/>
<accession>A0A4Y7QED6</accession>